<accession>H6RHX4</accession>
<proteinExistence type="predicted"/>
<gene>
    <name evidence="2" type="ORF">VIS_S3DLC50001</name>
</gene>
<evidence type="ECO:0000256" key="1">
    <source>
        <dbReference type="SAM" id="Phobius"/>
    </source>
</evidence>
<reference evidence="2" key="2">
    <citation type="submission" date="2012-02" db="EMBL/GenBank/DDBJ databases">
        <authorList>
            <person name="Genoscope - CEA"/>
        </authorList>
    </citation>
    <scope>NUCLEOTIDE SEQUENCE</scope>
</reference>
<feature type="transmembrane region" description="Helical" evidence="1">
    <location>
        <begin position="6"/>
        <end position="31"/>
    </location>
</feature>
<dbReference type="AlphaFoldDB" id="H6RHX4"/>
<reference evidence="2" key="1">
    <citation type="journal article" date="2012" name="Environ. Microbiol.">
        <title>Genomic content of uncultured Bacteroidetes from contrasting oceanic provinces in the North Atlantic Ocean.</title>
        <authorList>
            <person name="Gomez-Pereira P.R."/>
            <person name="Schuler M."/>
            <person name="Fuchs B.M."/>
            <person name="Bennke C."/>
            <person name="Teeling H."/>
            <person name="Waldmann J."/>
            <person name="Richter M."/>
            <person name="Barbe V."/>
            <person name="Bataille E."/>
            <person name="Glockner F.O."/>
            <person name="Amann R."/>
        </authorList>
    </citation>
    <scope>NUCLEOTIDE SEQUENCE</scope>
</reference>
<protein>
    <submittedName>
        <fullName evidence="2">Uncharacterized protein</fullName>
    </submittedName>
</protein>
<keyword evidence="1" id="KW-0812">Transmembrane</keyword>
<name>H6RHX4_9BACT</name>
<evidence type="ECO:0000313" key="2">
    <source>
        <dbReference type="EMBL" id="CCG00635.1"/>
    </source>
</evidence>
<keyword evidence="1" id="KW-0472">Membrane</keyword>
<dbReference type="EMBL" id="FO117614">
    <property type="protein sequence ID" value="CCG00635.1"/>
    <property type="molecule type" value="Genomic_DNA"/>
</dbReference>
<organism evidence="2">
    <name type="scientific">uncultured Flavobacteriia bacterium</name>
    <dbReference type="NCBI Taxonomy" id="212695"/>
    <lineage>
        <taxon>Bacteria</taxon>
        <taxon>Pseudomonadati</taxon>
        <taxon>Bacteroidota</taxon>
        <taxon>Flavobacteriia</taxon>
        <taxon>environmental samples</taxon>
    </lineage>
</organism>
<sequence length="40" mass="4474">MVCAKVNLIISIIMIKLKGFFMFIFVVLGSLNKDSSLPQN</sequence>
<keyword evidence="1" id="KW-1133">Transmembrane helix</keyword>